<dbReference type="GO" id="GO:0019546">
    <property type="term" value="P:L-arginine deiminase pathway"/>
    <property type="evidence" value="ECO:0007669"/>
    <property type="project" value="TreeGrafter"/>
</dbReference>
<dbReference type="InterPro" id="IPR036393">
    <property type="entry name" value="AceGlu_kinase-like_sf"/>
</dbReference>
<evidence type="ECO:0000259" key="6">
    <source>
        <dbReference type="Pfam" id="PF00696"/>
    </source>
</evidence>
<gene>
    <name evidence="7" type="ORF">BK659_19185</name>
</gene>
<comment type="similarity">
    <text evidence="1 5">Belongs to the carbamate kinase family.</text>
</comment>
<proteinExistence type="inferred from homology"/>
<dbReference type="NCBIfam" id="TIGR00746">
    <property type="entry name" value="arcC"/>
    <property type="match status" value="1"/>
</dbReference>
<organism evidence="7 8">
    <name type="scientific">Pseudomonas brassicacearum</name>
    <dbReference type="NCBI Taxonomy" id="930166"/>
    <lineage>
        <taxon>Bacteria</taxon>
        <taxon>Pseudomonadati</taxon>
        <taxon>Pseudomonadota</taxon>
        <taxon>Gammaproteobacteria</taxon>
        <taxon>Pseudomonadales</taxon>
        <taxon>Pseudomonadaceae</taxon>
        <taxon>Pseudomonas</taxon>
    </lineage>
</organism>
<dbReference type="GO" id="GO:0008804">
    <property type="term" value="F:carbamate kinase activity"/>
    <property type="evidence" value="ECO:0007669"/>
    <property type="project" value="UniProtKB-UniRule"/>
</dbReference>
<dbReference type="PIRSF" id="PIRSF000723">
    <property type="entry name" value="Carbamate_kin"/>
    <property type="match status" value="1"/>
</dbReference>
<dbReference type="NCBIfam" id="NF009008">
    <property type="entry name" value="PRK12354.1"/>
    <property type="match status" value="1"/>
</dbReference>
<dbReference type="InterPro" id="IPR003964">
    <property type="entry name" value="Carb_kinase"/>
</dbReference>
<dbReference type="Pfam" id="PF00696">
    <property type="entry name" value="AA_kinase"/>
    <property type="match status" value="1"/>
</dbReference>
<protein>
    <recommendedName>
        <fullName evidence="4 5">Carbamate kinase</fullName>
    </recommendedName>
</protein>
<dbReference type="PANTHER" id="PTHR30409">
    <property type="entry name" value="CARBAMATE KINASE"/>
    <property type="match status" value="1"/>
</dbReference>
<dbReference type="EMBL" id="MOBJ01000014">
    <property type="protein sequence ID" value="RON06430.1"/>
    <property type="molecule type" value="Genomic_DNA"/>
</dbReference>
<reference evidence="7 8" key="1">
    <citation type="submission" date="2016-10" db="EMBL/GenBank/DDBJ databases">
        <title>Comparative genome analysis of multiple Pseudomonas spp. focuses on biocontrol and plant growth promoting traits.</title>
        <authorList>
            <person name="Tao X.-Y."/>
            <person name="Taylor C.G."/>
        </authorList>
    </citation>
    <scope>NUCLEOTIDE SEQUENCE [LARGE SCALE GENOMIC DNA]</scope>
    <source>
        <strain evidence="7 8">48H11</strain>
    </source>
</reference>
<dbReference type="SUPFAM" id="SSF53633">
    <property type="entry name" value="Carbamate kinase-like"/>
    <property type="match status" value="1"/>
</dbReference>
<dbReference type="PANTHER" id="PTHR30409:SF1">
    <property type="entry name" value="CARBAMATE KINASE-RELATED"/>
    <property type="match status" value="1"/>
</dbReference>
<evidence type="ECO:0000256" key="3">
    <source>
        <dbReference type="ARBA" id="ARBA00022777"/>
    </source>
</evidence>
<dbReference type="Proteomes" id="UP000286071">
    <property type="component" value="Unassembled WGS sequence"/>
</dbReference>
<evidence type="ECO:0000256" key="4">
    <source>
        <dbReference type="NCBIfam" id="TIGR00746"/>
    </source>
</evidence>
<dbReference type="GO" id="GO:0005829">
    <property type="term" value="C:cytosol"/>
    <property type="evidence" value="ECO:0007669"/>
    <property type="project" value="TreeGrafter"/>
</dbReference>
<dbReference type="FunFam" id="3.40.1160.10:FF:000007">
    <property type="entry name" value="Carbamate kinase"/>
    <property type="match status" value="1"/>
</dbReference>
<keyword evidence="3 5" id="KW-0418">Kinase</keyword>
<dbReference type="AlphaFoldDB" id="A0A423H2H2"/>
<name>A0A423H2H2_9PSED</name>
<accession>A0A423H2H2</accession>
<comment type="caution">
    <text evidence="7">The sequence shown here is derived from an EMBL/GenBank/DDBJ whole genome shotgun (WGS) entry which is preliminary data.</text>
</comment>
<evidence type="ECO:0000256" key="5">
    <source>
        <dbReference type="PIRNR" id="PIRNR000723"/>
    </source>
</evidence>
<dbReference type="PRINTS" id="PR01469">
    <property type="entry name" value="CARBMTKINASE"/>
</dbReference>
<sequence length="309" mass="32878">MRIVVALGGNALLRRGEPMTADNQRANIRIATEQIAKIHPGNQLVIAHGNGPQVGLLSLQAAAYTQVSPYPLDVLGAETEGMIGYIIEQELGNLLDFEVPFATLLTQVEVDARDPAFQNPSKPIGPVYSKAEAEALAAEKGWAIAPDGDKFRRVVASPKPKRIFEIRPIKWLLDKGSIVICAGGGGIPTMYDENRKLKGVEAVIDKDLCSALLAEQLESDLLVIATDVNAAFVDFGKPTQKAIAQAHPDDIEKLGFAAGSMGPKVQAACEFARNTGKVAVIGSLSDIESIVQGKAGTRISTAKLGIAYR</sequence>
<evidence type="ECO:0000313" key="7">
    <source>
        <dbReference type="EMBL" id="RON06430.1"/>
    </source>
</evidence>
<dbReference type="OrthoDB" id="9766717at2"/>
<evidence type="ECO:0000256" key="1">
    <source>
        <dbReference type="ARBA" id="ARBA00011066"/>
    </source>
</evidence>
<dbReference type="RefSeq" id="WP_123426675.1">
    <property type="nucleotide sequence ID" value="NZ_MOBJ01000014.1"/>
</dbReference>
<evidence type="ECO:0000256" key="2">
    <source>
        <dbReference type="ARBA" id="ARBA00022679"/>
    </source>
</evidence>
<keyword evidence="2 5" id="KW-0808">Transferase</keyword>
<dbReference type="Gene3D" id="3.40.1160.10">
    <property type="entry name" value="Acetylglutamate kinase-like"/>
    <property type="match status" value="1"/>
</dbReference>
<dbReference type="CDD" id="cd04235">
    <property type="entry name" value="AAK_CK"/>
    <property type="match status" value="1"/>
</dbReference>
<evidence type="ECO:0000313" key="8">
    <source>
        <dbReference type="Proteomes" id="UP000286071"/>
    </source>
</evidence>
<feature type="domain" description="Aspartate/glutamate/uridylate kinase" evidence="6">
    <location>
        <begin position="1"/>
        <end position="281"/>
    </location>
</feature>
<dbReference type="InterPro" id="IPR001048">
    <property type="entry name" value="Asp/Glu/Uridylate_kinase"/>
</dbReference>